<dbReference type="InterPro" id="IPR042489">
    <property type="entry name" value="CapZ_alpha_1"/>
</dbReference>
<name>A0AAN7VY87_9SACH</name>
<dbReference type="Gene3D" id="3.90.1150.210">
    <property type="entry name" value="F-actin capping protein, beta subunit"/>
    <property type="match status" value="1"/>
</dbReference>
<dbReference type="InterPro" id="IPR037282">
    <property type="entry name" value="CapZ_alpha/beta"/>
</dbReference>
<organism evidence="7 8">
    <name type="scientific">Arxiozyma heterogenica</name>
    <dbReference type="NCBI Taxonomy" id="278026"/>
    <lineage>
        <taxon>Eukaryota</taxon>
        <taxon>Fungi</taxon>
        <taxon>Dikarya</taxon>
        <taxon>Ascomycota</taxon>
        <taxon>Saccharomycotina</taxon>
        <taxon>Saccharomycetes</taxon>
        <taxon>Saccharomycetales</taxon>
        <taxon>Saccharomycetaceae</taxon>
        <taxon>Arxiozyma</taxon>
    </lineage>
</organism>
<keyword evidence="3 6" id="KW-0117">Actin capping</keyword>
<dbReference type="PRINTS" id="PR00191">
    <property type="entry name" value="FACTINCAPA"/>
</dbReference>
<dbReference type="GO" id="GO:0051015">
    <property type="term" value="F:actin filament binding"/>
    <property type="evidence" value="ECO:0007669"/>
    <property type="project" value="TreeGrafter"/>
</dbReference>
<comment type="subunit">
    <text evidence="6">Heterodimer of an alpha and a beta subunit.</text>
</comment>
<evidence type="ECO:0000313" key="7">
    <source>
        <dbReference type="EMBL" id="KAK5773554.1"/>
    </source>
</evidence>
<dbReference type="InterPro" id="IPR002189">
    <property type="entry name" value="CapZ_alpha"/>
</dbReference>
<dbReference type="GO" id="GO:0030479">
    <property type="term" value="C:actin cortical patch"/>
    <property type="evidence" value="ECO:0007669"/>
    <property type="project" value="TreeGrafter"/>
</dbReference>
<dbReference type="Proteomes" id="UP001306508">
    <property type="component" value="Unassembled WGS sequence"/>
</dbReference>
<comment type="similarity">
    <text evidence="1 6">Belongs to the F-actin-capping protein alpha subunit family.</text>
</comment>
<gene>
    <name evidence="7" type="ORF">RI543_005183</name>
</gene>
<evidence type="ECO:0000256" key="5">
    <source>
        <dbReference type="ARBA" id="ARBA00025389"/>
    </source>
</evidence>
<evidence type="ECO:0000256" key="6">
    <source>
        <dbReference type="RuleBase" id="RU365077"/>
    </source>
</evidence>
<dbReference type="Gene3D" id="3.30.1140.60">
    <property type="entry name" value="F-actin capping protein, alpha subunit"/>
    <property type="match status" value="1"/>
</dbReference>
<evidence type="ECO:0000256" key="2">
    <source>
        <dbReference type="ARBA" id="ARBA00014038"/>
    </source>
</evidence>
<dbReference type="InterPro" id="IPR042276">
    <property type="entry name" value="CapZ_alpha/beta_2"/>
</dbReference>
<dbReference type="PANTHER" id="PTHR10653:SF0">
    <property type="entry name" value="F-ACTIN-CAPPING PROTEIN SUBUNIT ALPHA"/>
    <property type="match status" value="1"/>
</dbReference>
<dbReference type="GO" id="GO:0030036">
    <property type="term" value="P:actin cytoskeleton organization"/>
    <property type="evidence" value="ECO:0007669"/>
    <property type="project" value="TreeGrafter"/>
</dbReference>
<dbReference type="EMBL" id="JAWIZZ010000074">
    <property type="protein sequence ID" value="KAK5773554.1"/>
    <property type="molecule type" value="Genomic_DNA"/>
</dbReference>
<dbReference type="GO" id="GO:0051016">
    <property type="term" value="P:barbed-end actin filament capping"/>
    <property type="evidence" value="ECO:0007669"/>
    <property type="project" value="UniProtKB-UniRule"/>
</dbReference>
<evidence type="ECO:0000256" key="1">
    <source>
        <dbReference type="ARBA" id="ARBA00010479"/>
    </source>
</evidence>
<keyword evidence="8" id="KW-1185">Reference proteome</keyword>
<dbReference type="Pfam" id="PF01267">
    <property type="entry name" value="F-actin_cap_A"/>
    <property type="match status" value="1"/>
</dbReference>
<dbReference type="PROSITE" id="PS00748">
    <property type="entry name" value="F_ACTIN_CAPPING_A_1"/>
    <property type="match status" value="1"/>
</dbReference>
<dbReference type="SUPFAM" id="SSF90096">
    <property type="entry name" value="Subunits of heterodimeric actin filament capping protein Capz"/>
    <property type="match status" value="1"/>
</dbReference>
<sequence>MSEFKTVIQNIINDASPGELEPIFNDLLTISGVNGKDTILNTIREYNKERGTIVHLNDNGKLIISNYNQFQNEEEEDTKDIFIDYNNNGQIVKIDPITLKGTILDSSAETKSIPIDTALKQYVEKNFPGTYSIAMYPYNNEGKYIIYIISDKYNESNFWNGQWRSHYIVDMDKNTVEEGEINVDVHYYEDGNVRFQSNKKYTNDLDSDQSIVDLIEKWETDFTNELYKQFENLNQKQFKGLRRKLPVTRSKVNWGKAIGNYRLGKDAASR</sequence>
<dbReference type="PROSITE" id="PS00749">
    <property type="entry name" value="F_ACTIN_CAPPING_A_2"/>
    <property type="match status" value="1"/>
</dbReference>
<proteinExistence type="inferred from homology"/>
<reference evidence="8" key="1">
    <citation type="submission" date="2023-07" db="EMBL/GenBank/DDBJ databases">
        <title>A draft genome of Kazachstania heterogenica Y-27499.</title>
        <authorList>
            <person name="Donic C."/>
            <person name="Kralova J.S."/>
            <person name="Fidel L."/>
            <person name="Ben-Dor S."/>
            <person name="Jung S."/>
        </authorList>
    </citation>
    <scope>NUCLEOTIDE SEQUENCE [LARGE SCALE GENOMIC DNA]</scope>
    <source>
        <strain evidence="8">Y27499</strain>
    </source>
</reference>
<accession>A0AAN7VY87</accession>
<protein>
    <recommendedName>
        <fullName evidence="2 6">F-actin-capping protein subunit alpha</fullName>
    </recommendedName>
</protein>
<dbReference type="InterPro" id="IPR017865">
    <property type="entry name" value="F-actin_cap_asu_CS"/>
</dbReference>
<evidence type="ECO:0000256" key="3">
    <source>
        <dbReference type="ARBA" id="ARBA00022467"/>
    </source>
</evidence>
<comment type="caution">
    <text evidence="7">The sequence shown here is derived from an EMBL/GenBank/DDBJ whole genome shotgun (WGS) entry which is preliminary data.</text>
</comment>
<comment type="function">
    <text evidence="5 6">F-actin-capping proteins bind in a Ca(2+)-independent manner to the fast growing ends of actin filaments (barbed end) thereby blocking the exchange of subunits at these ends. Unlike other capping proteins (such as gelsolin and severin), these proteins do not sever actin filaments.</text>
</comment>
<evidence type="ECO:0000256" key="4">
    <source>
        <dbReference type="ARBA" id="ARBA00023203"/>
    </source>
</evidence>
<dbReference type="PANTHER" id="PTHR10653">
    <property type="entry name" value="F-ACTIN-CAPPING PROTEIN SUBUNIT ALPHA"/>
    <property type="match status" value="1"/>
</dbReference>
<keyword evidence="4 6" id="KW-0009">Actin-binding</keyword>
<dbReference type="GO" id="GO:0008290">
    <property type="term" value="C:F-actin capping protein complex"/>
    <property type="evidence" value="ECO:0007669"/>
    <property type="project" value="UniProtKB-UniRule"/>
</dbReference>
<evidence type="ECO:0000313" key="8">
    <source>
        <dbReference type="Proteomes" id="UP001306508"/>
    </source>
</evidence>
<dbReference type="AlphaFoldDB" id="A0AAN7VY87"/>